<reference evidence="2" key="1">
    <citation type="journal article" date="2023" name="Front. Mar. Sci.">
        <title>A new Merluccius polli reference genome to investigate the effects of global change in West African waters.</title>
        <authorList>
            <person name="Mateo J.L."/>
            <person name="Blanco-Fernandez C."/>
            <person name="Garcia-Vazquez E."/>
            <person name="Machado-Schiaffino G."/>
        </authorList>
    </citation>
    <scope>NUCLEOTIDE SEQUENCE</scope>
    <source>
        <strain evidence="2">C29</strain>
        <tissue evidence="2">Fin</tissue>
    </source>
</reference>
<evidence type="ECO:0000313" key="2">
    <source>
        <dbReference type="EMBL" id="KAK0138900.1"/>
    </source>
</evidence>
<evidence type="ECO:0000256" key="1">
    <source>
        <dbReference type="SAM" id="MobiDB-lite"/>
    </source>
</evidence>
<name>A0AA47MET7_MERPO</name>
<dbReference type="EMBL" id="JAOPHQ010004563">
    <property type="protein sequence ID" value="KAK0138900.1"/>
    <property type="molecule type" value="Genomic_DNA"/>
</dbReference>
<gene>
    <name evidence="2" type="primary">SAMD3_6</name>
    <name evidence="2" type="ORF">N1851_024549</name>
</gene>
<proteinExistence type="predicted"/>
<comment type="caution">
    <text evidence="2">The sequence shown here is derived from an EMBL/GenBank/DDBJ whole genome shotgun (WGS) entry which is preliminary data.</text>
</comment>
<accession>A0AA47MET7</accession>
<organism evidence="2 3">
    <name type="scientific">Merluccius polli</name>
    <name type="common">Benguela hake</name>
    <name type="synonym">Merluccius cadenati</name>
    <dbReference type="NCBI Taxonomy" id="89951"/>
    <lineage>
        <taxon>Eukaryota</taxon>
        <taxon>Metazoa</taxon>
        <taxon>Chordata</taxon>
        <taxon>Craniata</taxon>
        <taxon>Vertebrata</taxon>
        <taxon>Euteleostomi</taxon>
        <taxon>Actinopterygii</taxon>
        <taxon>Neopterygii</taxon>
        <taxon>Teleostei</taxon>
        <taxon>Neoteleostei</taxon>
        <taxon>Acanthomorphata</taxon>
        <taxon>Zeiogadaria</taxon>
        <taxon>Gadariae</taxon>
        <taxon>Gadiformes</taxon>
        <taxon>Gadoidei</taxon>
        <taxon>Merlucciidae</taxon>
        <taxon>Merluccius</taxon>
    </lineage>
</organism>
<dbReference type="PANTHER" id="PTHR31025:SF19">
    <property type="entry name" value="SI:CH73-42K18.1-RELATED"/>
    <property type="match status" value="1"/>
</dbReference>
<dbReference type="AlphaFoldDB" id="A0AA47MET7"/>
<keyword evidence="3" id="KW-1185">Reference proteome</keyword>
<feature type="compositionally biased region" description="Low complexity" evidence="1">
    <location>
        <begin position="632"/>
        <end position="653"/>
    </location>
</feature>
<dbReference type="PANTHER" id="PTHR31025">
    <property type="entry name" value="SI:CH211-196P9.1-RELATED"/>
    <property type="match status" value="1"/>
</dbReference>
<dbReference type="Proteomes" id="UP001174136">
    <property type="component" value="Unassembled WGS sequence"/>
</dbReference>
<protein>
    <submittedName>
        <fullName evidence="2">Sterile alpha motif domain-containing protein 3</fullName>
    </submittedName>
</protein>
<sequence length="947" mass="108131">MAPLMDSTPTEMALTIVGMIFFKTETLRIALGLYIDDFEIANPMGTSKKKHKLCSIYWVLTNLPSKHRSSLHSIQLAILCRSSAVKQYGYADVLHPLLQDLATLEKQGVYVEQLGECVKGTVLYVSADNLGAHSLAGFQESFTVQHPCRFCMAKRSDIQQKEVRSGAFEDRTIQDHDRQVSEVLENPNLVKEYGVKGPCVLRDNLEHFHTVTGFPPDIMHDLLEGIIPVEMSFISLESLNETIKLFPYKFTDRTDQPQIIPATFASRGTIGGNGHENSALARLLPLMIGFDVPENDPTWEILMLLKDILELSSSFRLTEDSLNFLDAKISEHRGLLLTVFPHFTLRPKHHFVEHYPQLMRMHGPLRDMWTMRFEGKHKFFKQVIRNTKNFKNVPQTLAVRHQRMMAYHVDSSSFFKPSIHMDKVTVSLVSSFPENIQNLLKQRCTAQNTVLVASSVSIDSIKYSPDMIVSVGACSCLPDFRQIHKILVINSDVLFVCKHLTSWYNEHLRSYELCSHVSSLSVNMLSDLNDPFPLAAYKIRGRTFSRQTMEIRTTLRIIVHDNDIRKITLHGKPQTLDSLVEQLEEKLGLQYKFSLQYEDPDFNNALVNLTDIADLPDKPTLKIITLVPTPTPSTASTDDTQILSFSSPGSQSSLTRSPWPDTFEIPYFPVDIEYRLCQGNLLYMRDKTYLQVPRDMKHEILEKLAETLYSFKAYPCDEEFNDVATALIQRHPCLTEPGSSNGCTGWKNSLKFKMGNYRTKLRRAGCTDVAVNDGKRKDQTPQRSVKRPKRFEINFLPNFPDGEDETSMECKRKDLVEEMKKRRPTAALISKNMDSTFALRRKELVNLEPPVKDAIERWPALFTEGQILAEFCRLSSKNLKTEFFRELDKYTPRFFEIFKTKGGSVGQKLQEYLKQVTPGRTAVLCGLPVILVDENTDFFKTCFVSSH</sequence>
<feature type="region of interest" description="Disordered" evidence="1">
    <location>
        <begin position="632"/>
        <end position="655"/>
    </location>
</feature>
<evidence type="ECO:0000313" key="3">
    <source>
        <dbReference type="Proteomes" id="UP001174136"/>
    </source>
</evidence>